<dbReference type="Proteomes" id="UP000593570">
    <property type="component" value="Unassembled WGS sequence"/>
</dbReference>
<dbReference type="EMBL" id="JACDXP010000019">
    <property type="protein sequence ID" value="KAF6512968.1"/>
    <property type="molecule type" value="Genomic_DNA"/>
</dbReference>
<dbReference type="InterPro" id="IPR004875">
    <property type="entry name" value="DDE_SF_endonuclease_dom"/>
</dbReference>
<evidence type="ECO:0000256" key="10">
    <source>
        <dbReference type="ARBA" id="ARBA00023242"/>
    </source>
</evidence>
<dbReference type="PANTHER" id="PTHR24305:SF237">
    <property type="entry name" value="CYTOCHROME P450 MONOOXYGENASE ATNE-RELATED"/>
    <property type="match status" value="1"/>
</dbReference>
<feature type="domain" description="HTH CENPB-type" evidence="12">
    <location>
        <begin position="48"/>
        <end position="118"/>
    </location>
</feature>
<organism evidence="13 14">
    <name type="scientific">Fusarium oxysporum f. sp. conglutinans</name>
    <dbReference type="NCBI Taxonomy" id="100902"/>
    <lineage>
        <taxon>Eukaryota</taxon>
        <taxon>Fungi</taxon>
        <taxon>Dikarya</taxon>
        <taxon>Ascomycota</taxon>
        <taxon>Pezizomycotina</taxon>
        <taxon>Sordariomycetes</taxon>
        <taxon>Hypocreomycetidae</taxon>
        <taxon>Hypocreales</taxon>
        <taxon>Nectriaceae</taxon>
        <taxon>Fusarium</taxon>
        <taxon>Fusarium oxysporum species complex</taxon>
    </lineage>
</organism>
<evidence type="ECO:0000256" key="6">
    <source>
        <dbReference type="ARBA" id="ARBA00023002"/>
    </source>
</evidence>
<name>A0A8H6G7S3_FUSOX</name>
<evidence type="ECO:0000256" key="11">
    <source>
        <dbReference type="PIRSR" id="PIRSR602401-1"/>
    </source>
</evidence>
<dbReference type="PRINTS" id="PR00463">
    <property type="entry name" value="EP450I"/>
</dbReference>
<feature type="binding site" description="axial binding residue" evidence="11">
    <location>
        <position position="793"/>
    </location>
    <ligand>
        <name>heme</name>
        <dbReference type="ChEBI" id="CHEBI:30413"/>
    </ligand>
    <ligandPart>
        <name>Fe</name>
        <dbReference type="ChEBI" id="CHEBI:18248"/>
    </ligandPart>
</feature>
<dbReference type="SUPFAM" id="SSF46689">
    <property type="entry name" value="Homeodomain-like"/>
    <property type="match status" value="1"/>
</dbReference>
<dbReference type="SMART" id="SM00674">
    <property type="entry name" value="CENPB"/>
    <property type="match status" value="1"/>
</dbReference>
<comment type="similarity">
    <text evidence="3">Belongs to the cytochrome P450 family.</text>
</comment>
<dbReference type="PROSITE" id="PS00086">
    <property type="entry name" value="CYTOCHROME_P450"/>
    <property type="match status" value="1"/>
</dbReference>
<dbReference type="InterPro" id="IPR050121">
    <property type="entry name" value="Cytochrome_P450_monoxygenase"/>
</dbReference>
<evidence type="ECO:0000256" key="9">
    <source>
        <dbReference type="ARBA" id="ARBA00023125"/>
    </source>
</evidence>
<dbReference type="GO" id="GO:0020037">
    <property type="term" value="F:heme binding"/>
    <property type="evidence" value="ECO:0007669"/>
    <property type="project" value="InterPro"/>
</dbReference>
<sequence length="864" mass="97411">MREYTEQDLQNAIVDVRNGVAVRTAATRHGVPRGTLRARLNGAQPQRTAHDDQQRLTANQEEHLKQWILRQEALGYAPTHAQVRAIASSVLKQQGDHKPLGKKWSSHFVERHLAVKTKLGRRTDWKRINAATPDNIRHLFNLYETVSWIPPRRRYNADEGGIMEGQGINGLVIGSSQENPNTVPVKTINARTWTSIVECISALGVALNPLVIFKAKSIQEQWFKKDFLAKHPGWHVTFSENGWTSNDIAVEWLGKVFLPQTQPEDPADGRLLIVDGHGSHTSDEFMTMCYLNNVHLLFFPAHTSHVLQPLDLGCFSSLKTAYRRLIGEHTALTDTTKVGKANFLEFYAKAREIGLRKENVQSGWKATGLYPKSVAKPLNSRWVVVAKRPAIPLRVTSDISTPKRGGDVVKLFAEKSGSPTSRLSIRKAAAALDKVAMEVILRDHVYGHNKNVRKSLAYLAMVHKTPSTFTLMDRHEHAWKKRILSQKLSDSAIRSFEPKITGMIDRFCEYVCPVSAGKENTVSKPFNMSEMCDYLFFDLVTSIVFGENFDLIRSPWYRHIPPALARSNERISVIVQWPYVVWRRMDKVLFRNSVAGRKDFLRFAHNLVTERVQRGSGDDVLSGLLDAADPTTGNKLTQDEIVAESILMLVAGSDTSSTLLASLFFYLTRNPDKKDRLTREVRSKFSTREEICLGPALNSCRFLYACIMECLRLTPPVAAAPFREVLKGGMIVDGHYVPEGTNVGTGIFSLQHNQEYFHNPFEFMPERWLSEGKHAGPHNPDAHVPFSIGPRVCLGRALAHAELSLAMAIICWKMDFNVVESMKDIGAGNENAEYGRHRPGEFQLYDHITCARNGPMVEFRERSF</sequence>
<protein>
    <recommendedName>
        <fullName evidence="12">HTH CENPB-type domain-containing protein</fullName>
    </recommendedName>
</protein>
<dbReference type="Pfam" id="PF05225">
    <property type="entry name" value="HTH_psq"/>
    <property type="match status" value="1"/>
</dbReference>
<evidence type="ECO:0000259" key="12">
    <source>
        <dbReference type="PROSITE" id="PS51253"/>
    </source>
</evidence>
<evidence type="ECO:0000256" key="4">
    <source>
        <dbReference type="ARBA" id="ARBA00022617"/>
    </source>
</evidence>
<accession>A0A8H6G7S3</accession>
<dbReference type="CDD" id="cd11061">
    <property type="entry name" value="CYP67-like"/>
    <property type="match status" value="1"/>
</dbReference>
<dbReference type="Pfam" id="PF03221">
    <property type="entry name" value="HTH_Tnp_Tc5"/>
    <property type="match status" value="1"/>
</dbReference>
<dbReference type="GO" id="GO:0003677">
    <property type="term" value="F:DNA binding"/>
    <property type="evidence" value="ECO:0007669"/>
    <property type="project" value="UniProtKB-KW"/>
</dbReference>
<dbReference type="Pfam" id="PF03184">
    <property type="entry name" value="DDE_1"/>
    <property type="match status" value="1"/>
</dbReference>
<dbReference type="InterPro" id="IPR002401">
    <property type="entry name" value="Cyt_P450_E_grp-I"/>
</dbReference>
<keyword evidence="10" id="KW-0539">Nucleus</keyword>
<dbReference type="InterPro" id="IPR006600">
    <property type="entry name" value="HTH_CenpB_DNA-bd_dom"/>
</dbReference>
<keyword evidence="6" id="KW-0560">Oxidoreductase</keyword>
<dbReference type="PROSITE" id="PS51253">
    <property type="entry name" value="HTH_CENPB"/>
    <property type="match status" value="1"/>
</dbReference>
<dbReference type="SUPFAM" id="SSF48264">
    <property type="entry name" value="Cytochrome P450"/>
    <property type="match status" value="1"/>
</dbReference>
<dbReference type="PRINTS" id="PR00385">
    <property type="entry name" value="P450"/>
</dbReference>
<evidence type="ECO:0000256" key="7">
    <source>
        <dbReference type="ARBA" id="ARBA00023004"/>
    </source>
</evidence>
<evidence type="ECO:0000256" key="8">
    <source>
        <dbReference type="ARBA" id="ARBA00023033"/>
    </source>
</evidence>
<keyword evidence="4 11" id="KW-0349">Heme</keyword>
<keyword evidence="9" id="KW-0238">DNA-binding</keyword>
<dbReference type="InterPro" id="IPR009057">
    <property type="entry name" value="Homeodomain-like_sf"/>
</dbReference>
<evidence type="ECO:0000256" key="5">
    <source>
        <dbReference type="ARBA" id="ARBA00022723"/>
    </source>
</evidence>
<evidence type="ECO:0000256" key="2">
    <source>
        <dbReference type="ARBA" id="ARBA00004123"/>
    </source>
</evidence>
<comment type="subcellular location">
    <subcellularLocation>
        <location evidence="2">Nucleus</location>
    </subcellularLocation>
</comment>
<dbReference type="GO" id="GO:0005506">
    <property type="term" value="F:iron ion binding"/>
    <property type="evidence" value="ECO:0007669"/>
    <property type="project" value="InterPro"/>
</dbReference>
<evidence type="ECO:0000313" key="13">
    <source>
        <dbReference type="EMBL" id="KAF6512968.1"/>
    </source>
</evidence>
<dbReference type="InterPro" id="IPR001128">
    <property type="entry name" value="Cyt_P450"/>
</dbReference>
<dbReference type="InterPro" id="IPR036396">
    <property type="entry name" value="Cyt_P450_sf"/>
</dbReference>
<dbReference type="GO" id="GO:0016705">
    <property type="term" value="F:oxidoreductase activity, acting on paired donors, with incorporation or reduction of molecular oxygen"/>
    <property type="evidence" value="ECO:0007669"/>
    <property type="project" value="InterPro"/>
</dbReference>
<dbReference type="Pfam" id="PF00067">
    <property type="entry name" value="p450"/>
    <property type="match status" value="1"/>
</dbReference>
<comment type="cofactor">
    <cofactor evidence="1 11">
        <name>heme</name>
        <dbReference type="ChEBI" id="CHEBI:30413"/>
    </cofactor>
</comment>
<gene>
    <name evidence="13" type="ORF">HZS61_007774</name>
</gene>
<dbReference type="Gene3D" id="1.10.10.60">
    <property type="entry name" value="Homeodomain-like"/>
    <property type="match status" value="1"/>
</dbReference>
<keyword evidence="5 11" id="KW-0479">Metal-binding</keyword>
<keyword evidence="8" id="KW-0503">Monooxygenase</keyword>
<dbReference type="AlphaFoldDB" id="A0A8H6G7S3"/>
<comment type="caution">
    <text evidence="13">The sequence shown here is derived from an EMBL/GenBank/DDBJ whole genome shotgun (WGS) entry which is preliminary data.</text>
</comment>
<dbReference type="GO" id="GO:0004497">
    <property type="term" value="F:monooxygenase activity"/>
    <property type="evidence" value="ECO:0007669"/>
    <property type="project" value="UniProtKB-KW"/>
</dbReference>
<keyword evidence="7 11" id="KW-0408">Iron</keyword>
<dbReference type="InterPro" id="IPR017972">
    <property type="entry name" value="Cyt_P450_CS"/>
</dbReference>
<dbReference type="GO" id="GO:0005634">
    <property type="term" value="C:nucleus"/>
    <property type="evidence" value="ECO:0007669"/>
    <property type="project" value="UniProtKB-SubCell"/>
</dbReference>
<dbReference type="InterPro" id="IPR007889">
    <property type="entry name" value="HTH_Psq"/>
</dbReference>
<reference evidence="13 14" key="1">
    <citation type="journal article" date="2020" name="bioRxiv">
        <title>A chromosome-scale genome assembly for the Fusarium oxysporum strain Fo5176 to establish a model Arabidopsis-fungal pathosystem.</title>
        <authorList>
            <person name="Fokkens L."/>
            <person name="Guo L."/>
            <person name="Dora S."/>
            <person name="Wang B."/>
            <person name="Ye K."/>
            <person name="Sanchez-Rodriguez C."/>
            <person name="Croll D."/>
        </authorList>
    </citation>
    <scope>NUCLEOTIDE SEQUENCE [LARGE SCALE GENOMIC DNA]</scope>
    <source>
        <strain evidence="13 14">Fo5176</strain>
    </source>
</reference>
<evidence type="ECO:0000313" key="14">
    <source>
        <dbReference type="Proteomes" id="UP000593570"/>
    </source>
</evidence>
<evidence type="ECO:0000256" key="3">
    <source>
        <dbReference type="ARBA" id="ARBA00010617"/>
    </source>
</evidence>
<dbReference type="Gene3D" id="1.10.630.10">
    <property type="entry name" value="Cytochrome P450"/>
    <property type="match status" value="1"/>
</dbReference>
<proteinExistence type="inferred from homology"/>
<dbReference type="PANTHER" id="PTHR24305">
    <property type="entry name" value="CYTOCHROME P450"/>
    <property type="match status" value="1"/>
</dbReference>
<evidence type="ECO:0000256" key="1">
    <source>
        <dbReference type="ARBA" id="ARBA00001971"/>
    </source>
</evidence>